<accession>A0A4Y3RA62</accession>
<keyword evidence="3" id="KW-1133">Transmembrane helix</keyword>
<evidence type="ECO:0000256" key="1">
    <source>
        <dbReference type="ARBA" id="ARBA00022475"/>
    </source>
</evidence>
<evidence type="ECO:0000256" key="4">
    <source>
        <dbReference type="ARBA" id="ARBA00023136"/>
    </source>
</evidence>
<comment type="caution">
    <text evidence="7">The sequence shown here is derived from an EMBL/GenBank/DDBJ whole genome shotgun (WGS) entry which is preliminary data.</text>
</comment>
<evidence type="ECO:0000256" key="2">
    <source>
        <dbReference type="ARBA" id="ARBA00022692"/>
    </source>
</evidence>
<dbReference type="PANTHER" id="PTHR30518:SF2">
    <property type="entry name" value="ENDOLYTIC MUREIN TRANSGLYCOSYLASE"/>
    <property type="match status" value="1"/>
</dbReference>
<keyword evidence="5 7" id="KW-0456">Lyase</keyword>
<proteinExistence type="predicted"/>
<reference evidence="7 8" key="1">
    <citation type="submission" date="2019-06" db="EMBL/GenBank/DDBJ databases">
        <title>Whole genome shotgun sequence of Streptomyces cacaoi subsp. cacaoi NBRC 12748.</title>
        <authorList>
            <person name="Hosoyama A."/>
            <person name="Uohara A."/>
            <person name="Ohji S."/>
            <person name="Ichikawa N."/>
        </authorList>
    </citation>
    <scope>NUCLEOTIDE SEQUENCE [LARGE SCALE GENOMIC DNA]</scope>
    <source>
        <strain evidence="7 8">NBRC 12748</strain>
    </source>
</reference>
<keyword evidence="4" id="KW-0472">Membrane</keyword>
<dbReference type="EMBL" id="BJMM01000035">
    <property type="protein sequence ID" value="GEB52690.1"/>
    <property type="molecule type" value="Genomic_DNA"/>
</dbReference>
<keyword evidence="1" id="KW-1003">Cell membrane</keyword>
<dbReference type="GO" id="GO:0016829">
    <property type="term" value="F:lyase activity"/>
    <property type="evidence" value="ECO:0007669"/>
    <property type="project" value="UniProtKB-KW"/>
</dbReference>
<dbReference type="Proteomes" id="UP000319210">
    <property type="component" value="Unassembled WGS sequence"/>
</dbReference>
<gene>
    <name evidence="7" type="ORF">SCA03_52410</name>
</gene>
<evidence type="ECO:0000313" key="8">
    <source>
        <dbReference type="Proteomes" id="UP000319210"/>
    </source>
</evidence>
<dbReference type="AlphaFoldDB" id="A0A4Y3RA62"/>
<dbReference type="OrthoDB" id="9814591at2"/>
<evidence type="ECO:0000313" key="7">
    <source>
        <dbReference type="EMBL" id="GEB52690.1"/>
    </source>
</evidence>
<dbReference type="GO" id="GO:0071555">
    <property type="term" value="P:cell wall organization"/>
    <property type="evidence" value="ECO:0007669"/>
    <property type="project" value="UniProtKB-KW"/>
</dbReference>
<keyword evidence="8" id="KW-1185">Reference proteome</keyword>
<dbReference type="NCBIfam" id="TIGR00247">
    <property type="entry name" value="endolytic transglycosylase MltG"/>
    <property type="match status" value="1"/>
</dbReference>
<protein>
    <submittedName>
        <fullName evidence="7">Aminodeoxychorismate lyase</fullName>
    </submittedName>
</protein>
<keyword evidence="2" id="KW-0812">Transmembrane</keyword>
<name>A0A4Y3RA62_STRCI</name>
<sequence>MTTKRTRGLIGTALGCVLAVAAAAVLIVLSRQESRPAPLTIHEGWRAGQVYAAVDDALSVPRGTTRKAAEKAGRKGRLKLPDAAHGNPEGFFYPGTYPLDNDTTPAQLVATMTRTAHKRLPRTGGDDYPTLTIASIVQAEADTPENMAKVARVIKNRMAKDMPLQMDSTLNYALDRSTLNTTYADTRIESPYNTYRHKGLPPTPINSPGPDALHATKNPADGDWLYFVTVKPGDTRFTHDYAQHEKWVEEFNKEQKKRS</sequence>
<evidence type="ECO:0000256" key="6">
    <source>
        <dbReference type="ARBA" id="ARBA00023316"/>
    </source>
</evidence>
<dbReference type="InterPro" id="IPR003770">
    <property type="entry name" value="MLTG-like"/>
</dbReference>
<keyword evidence="6" id="KW-0961">Cell wall biogenesis/degradation</keyword>
<dbReference type="RefSeq" id="WP_030886736.1">
    <property type="nucleotide sequence ID" value="NZ_BJMM01000035.1"/>
</dbReference>
<dbReference type="Pfam" id="PF02618">
    <property type="entry name" value="YceG"/>
    <property type="match status" value="1"/>
</dbReference>
<evidence type="ECO:0000256" key="3">
    <source>
        <dbReference type="ARBA" id="ARBA00022989"/>
    </source>
</evidence>
<organism evidence="7 8">
    <name type="scientific">Streptomyces cacaoi</name>
    <dbReference type="NCBI Taxonomy" id="1898"/>
    <lineage>
        <taxon>Bacteria</taxon>
        <taxon>Bacillati</taxon>
        <taxon>Actinomycetota</taxon>
        <taxon>Actinomycetes</taxon>
        <taxon>Kitasatosporales</taxon>
        <taxon>Streptomycetaceae</taxon>
        <taxon>Streptomyces</taxon>
    </lineage>
</organism>
<evidence type="ECO:0000256" key="5">
    <source>
        <dbReference type="ARBA" id="ARBA00023239"/>
    </source>
</evidence>
<dbReference type="PANTHER" id="PTHR30518">
    <property type="entry name" value="ENDOLYTIC MUREIN TRANSGLYCOSYLASE"/>
    <property type="match status" value="1"/>
</dbReference>